<keyword evidence="7" id="KW-1185">Reference proteome</keyword>
<dbReference type="InterPro" id="IPR003599">
    <property type="entry name" value="Ig_sub"/>
</dbReference>
<dbReference type="InterPro" id="IPR013106">
    <property type="entry name" value="Ig_V-set"/>
</dbReference>
<dbReference type="SMART" id="SM00409">
    <property type="entry name" value="IG"/>
    <property type="match status" value="1"/>
</dbReference>
<reference evidence="6" key="2">
    <citation type="submission" date="2025-09" db="UniProtKB">
        <authorList>
            <consortium name="Ensembl"/>
        </authorList>
    </citation>
    <scope>IDENTIFICATION</scope>
</reference>
<evidence type="ECO:0000313" key="7">
    <source>
        <dbReference type="Proteomes" id="UP000694568"/>
    </source>
</evidence>
<reference evidence="6" key="1">
    <citation type="submission" date="2025-08" db="UniProtKB">
        <authorList>
            <consortium name="Ensembl"/>
        </authorList>
    </citation>
    <scope>IDENTIFICATION</scope>
</reference>
<dbReference type="InterPro" id="IPR050671">
    <property type="entry name" value="CD300_family_receptors"/>
</dbReference>
<feature type="domain" description="Immunoglobulin" evidence="5">
    <location>
        <begin position="12"/>
        <end position="110"/>
    </location>
</feature>
<dbReference type="CDD" id="cd05716">
    <property type="entry name" value="IgV_pIgR_like"/>
    <property type="match status" value="1"/>
</dbReference>
<keyword evidence="2" id="KW-0812">Transmembrane</keyword>
<evidence type="ECO:0000313" key="6">
    <source>
        <dbReference type="Ensembl" id="ENSSLUP00000052316.1"/>
    </source>
</evidence>
<dbReference type="AlphaFoldDB" id="A0A8D0DB74"/>
<dbReference type="InterPro" id="IPR036179">
    <property type="entry name" value="Ig-like_dom_sf"/>
</dbReference>
<dbReference type="GeneTree" id="ENSGT00950000182977"/>
<evidence type="ECO:0000256" key="3">
    <source>
        <dbReference type="ARBA" id="ARBA00023136"/>
    </source>
</evidence>
<dbReference type="Gene3D" id="2.60.40.10">
    <property type="entry name" value="Immunoglobulins"/>
    <property type="match status" value="1"/>
</dbReference>
<comment type="subcellular location">
    <subcellularLocation>
        <location evidence="1">Membrane</location>
    </subcellularLocation>
</comment>
<dbReference type="SUPFAM" id="SSF48726">
    <property type="entry name" value="Immunoglobulin"/>
    <property type="match status" value="1"/>
</dbReference>
<evidence type="ECO:0000256" key="1">
    <source>
        <dbReference type="ARBA" id="ARBA00004370"/>
    </source>
</evidence>
<dbReference type="InterPro" id="IPR013783">
    <property type="entry name" value="Ig-like_fold"/>
</dbReference>
<proteinExistence type="predicted"/>
<organism evidence="6 7">
    <name type="scientific">Sander lucioperca</name>
    <name type="common">Pike-perch</name>
    <name type="synonym">Perca lucioperca</name>
    <dbReference type="NCBI Taxonomy" id="283035"/>
    <lineage>
        <taxon>Eukaryota</taxon>
        <taxon>Metazoa</taxon>
        <taxon>Chordata</taxon>
        <taxon>Craniata</taxon>
        <taxon>Vertebrata</taxon>
        <taxon>Euteleostomi</taxon>
        <taxon>Actinopterygii</taxon>
        <taxon>Neopterygii</taxon>
        <taxon>Teleostei</taxon>
        <taxon>Neoteleostei</taxon>
        <taxon>Acanthomorphata</taxon>
        <taxon>Eupercaria</taxon>
        <taxon>Perciformes</taxon>
        <taxon>Percoidei</taxon>
        <taxon>Percidae</taxon>
        <taxon>Luciopercinae</taxon>
        <taxon>Sander</taxon>
    </lineage>
</organism>
<evidence type="ECO:0000259" key="5">
    <source>
        <dbReference type="SMART" id="SM00409"/>
    </source>
</evidence>
<dbReference type="Pfam" id="PF07686">
    <property type="entry name" value="V-set"/>
    <property type="match status" value="1"/>
</dbReference>
<sequence>MHAVDSVQLSAPEVVTGAYGASVTVSCQYDLQFKEYTKYWCKGQLYELCSIVVATPKGQQSDRSSIADDKDAGVFTVTMTSLKESDQEMYWCVIARPGRNVYTGVRLRVSHTGMLQLIWPTHERETSWLSNEQSGSWSRPHPHPPSCPPPSLLLNSYRHRKGTS</sequence>
<dbReference type="Ensembl" id="ENSSLUT00000053854.1">
    <property type="protein sequence ID" value="ENSSLUP00000052316.1"/>
    <property type="gene ID" value="ENSSLUG00000022745.1"/>
</dbReference>
<name>A0A8D0DB74_SANLU</name>
<dbReference type="GO" id="GO:0004888">
    <property type="term" value="F:transmembrane signaling receptor activity"/>
    <property type="evidence" value="ECO:0007669"/>
    <property type="project" value="TreeGrafter"/>
</dbReference>
<dbReference type="Proteomes" id="UP000694568">
    <property type="component" value="Unplaced"/>
</dbReference>
<protein>
    <recommendedName>
        <fullName evidence="5">Immunoglobulin domain-containing protein</fullName>
    </recommendedName>
</protein>
<dbReference type="PANTHER" id="PTHR11860:SF111">
    <property type="entry name" value="IMMUNOGLOBULIN SUBTYPE DOMAIN-CONTAINING PROTEIN"/>
    <property type="match status" value="1"/>
</dbReference>
<evidence type="ECO:0000256" key="2">
    <source>
        <dbReference type="ARBA" id="ARBA00022692"/>
    </source>
</evidence>
<accession>A0A8D0DB74</accession>
<dbReference type="PANTHER" id="PTHR11860">
    <property type="entry name" value="POLYMERIC-IMMUNOGLOBULIN RECEPTOR"/>
    <property type="match status" value="1"/>
</dbReference>
<dbReference type="GO" id="GO:0005886">
    <property type="term" value="C:plasma membrane"/>
    <property type="evidence" value="ECO:0007669"/>
    <property type="project" value="TreeGrafter"/>
</dbReference>
<evidence type="ECO:0000256" key="4">
    <source>
        <dbReference type="SAM" id="MobiDB-lite"/>
    </source>
</evidence>
<keyword evidence="3" id="KW-0472">Membrane</keyword>
<feature type="region of interest" description="Disordered" evidence="4">
    <location>
        <begin position="130"/>
        <end position="164"/>
    </location>
</feature>